<dbReference type="EMBL" id="CAJNDS010002147">
    <property type="protein sequence ID" value="CAE7351236.1"/>
    <property type="molecule type" value="Genomic_DNA"/>
</dbReference>
<name>A0A812PHE5_9DINO</name>
<proteinExistence type="predicted"/>
<sequence>MDTCGTLVDRRFIVEVDNRTEENMILDGELFESGGWQRKENSLKSKEVTKLEFVSTEVFHGLSGLLWYVSEKSLDTR</sequence>
<evidence type="ECO:0000313" key="2">
    <source>
        <dbReference type="Proteomes" id="UP000604046"/>
    </source>
</evidence>
<evidence type="ECO:0000313" key="1">
    <source>
        <dbReference type="EMBL" id="CAE7351236.1"/>
    </source>
</evidence>
<reference evidence="1" key="1">
    <citation type="submission" date="2021-02" db="EMBL/GenBank/DDBJ databases">
        <authorList>
            <person name="Dougan E. K."/>
            <person name="Rhodes N."/>
            <person name="Thang M."/>
            <person name="Chan C."/>
        </authorList>
    </citation>
    <scope>NUCLEOTIDE SEQUENCE</scope>
</reference>
<dbReference type="AlphaFoldDB" id="A0A812PHE5"/>
<protein>
    <submittedName>
        <fullName evidence="1">Uncharacterized protein</fullName>
    </submittedName>
</protein>
<dbReference type="Proteomes" id="UP000604046">
    <property type="component" value="Unassembled WGS sequence"/>
</dbReference>
<keyword evidence="2" id="KW-1185">Reference proteome</keyword>
<dbReference type="OrthoDB" id="10250354at2759"/>
<comment type="caution">
    <text evidence="1">The sequence shown here is derived from an EMBL/GenBank/DDBJ whole genome shotgun (WGS) entry which is preliminary data.</text>
</comment>
<gene>
    <name evidence="1" type="ORF">SNAT2548_LOCUS18521</name>
</gene>
<organism evidence="1 2">
    <name type="scientific">Symbiodinium natans</name>
    <dbReference type="NCBI Taxonomy" id="878477"/>
    <lineage>
        <taxon>Eukaryota</taxon>
        <taxon>Sar</taxon>
        <taxon>Alveolata</taxon>
        <taxon>Dinophyceae</taxon>
        <taxon>Suessiales</taxon>
        <taxon>Symbiodiniaceae</taxon>
        <taxon>Symbiodinium</taxon>
    </lineage>
</organism>
<accession>A0A812PHE5</accession>